<evidence type="ECO:0000256" key="3">
    <source>
        <dbReference type="ARBA" id="ARBA00022519"/>
    </source>
</evidence>
<feature type="binding site" evidence="6">
    <location>
        <position position="94"/>
    </location>
    <ligand>
        <name>Mg(2+)</name>
        <dbReference type="ChEBI" id="CHEBI:18420"/>
        <label>1</label>
    </ligand>
</feature>
<keyword evidence="3 6" id="KW-0997">Cell inner membrane</keyword>
<dbReference type="Gene3D" id="3.40.190.80">
    <property type="match status" value="1"/>
</dbReference>
<comment type="caution">
    <text evidence="8">The sequence shown here is derived from an EMBL/GenBank/DDBJ whole genome shotgun (WGS) entry which is preliminary data.</text>
</comment>
<feature type="binding site" evidence="7">
    <location>
        <position position="72"/>
    </location>
    <ligand>
        <name>Mg(2+)</name>
        <dbReference type="ChEBI" id="CHEBI:18420"/>
        <label>1</label>
        <note>catalytic</note>
    </ligand>
</feature>
<dbReference type="Pfam" id="PF00459">
    <property type="entry name" value="Inositol_P"/>
    <property type="match status" value="1"/>
</dbReference>
<dbReference type="Proteomes" id="UP000249577">
    <property type="component" value="Unassembled WGS sequence"/>
</dbReference>
<feature type="binding site" evidence="6">
    <location>
        <position position="225"/>
    </location>
    <ligand>
        <name>Mg(2+)</name>
        <dbReference type="ChEBI" id="CHEBI:18420"/>
        <label>2</label>
    </ligand>
</feature>
<feature type="binding site" evidence="6">
    <location>
        <position position="92"/>
    </location>
    <ligand>
        <name>Mg(2+)</name>
        <dbReference type="ChEBI" id="CHEBI:18420"/>
        <label>2</label>
    </ligand>
</feature>
<dbReference type="InterPro" id="IPR000760">
    <property type="entry name" value="Inositol_monophosphatase-like"/>
</dbReference>
<feature type="binding site" evidence="6">
    <location>
        <position position="92"/>
    </location>
    <ligand>
        <name>Mg(2+)</name>
        <dbReference type="ChEBI" id="CHEBI:18420"/>
        <label>1</label>
    </ligand>
</feature>
<feature type="binding site" evidence="6">
    <location>
        <position position="72"/>
    </location>
    <ligand>
        <name>substrate</name>
    </ligand>
</feature>
<keyword evidence="6 7" id="KW-0479">Metal-binding</keyword>
<feature type="binding site" evidence="6">
    <location>
        <position position="72"/>
    </location>
    <ligand>
        <name>Mg(2+)</name>
        <dbReference type="ChEBI" id="CHEBI:18420"/>
        <label>1</label>
    </ligand>
</feature>
<evidence type="ECO:0000256" key="6">
    <source>
        <dbReference type="HAMAP-Rule" id="MF_02095"/>
    </source>
</evidence>
<evidence type="ECO:0000313" key="9">
    <source>
        <dbReference type="Proteomes" id="UP000249577"/>
    </source>
</evidence>
<dbReference type="SUPFAM" id="SSF56655">
    <property type="entry name" value="Carbohydrate phosphatase"/>
    <property type="match status" value="1"/>
</dbReference>
<dbReference type="InterPro" id="IPR020550">
    <property type="entry name" value="Inositol_monophosphatase_CS"/>
</dbReference>
<name>A0A2W5KM32_ANCNO</name>
<dbReference type="Gene3D" id="3.30.540.10">
    <property type="entry name" value="Fructose-1,6-Bisphosphatase, subunit A, domain 1"/>
    <property type="match status" value="1"/>
</dbReference>
<comment type="cofactor">
    <cofactor evidence="6 7">
        <name>Mg(2+)</name>
        <dbReference type="ChEBI" id="CHEBI:18420"/>
    </cofactor>
</comment>
<keyword evidence="6 7" id="KW-0460">Magnesium</keyword>
<comment type="similarity">
    <text evidence="1 6">Belongs to the inositol monophosphatase superfamily. CysQ family.</text>
</comment>
<dbReference type="GO" id="GO:0000103">
    <property type="term" value="P:sulfate assimilation"/>
    <property type="evidence" value="ECO:0007669"/>
    <property type="project" value="TreeGrafter"/>
</dbReference>
<dbReference type="PROSITE" id="PS00630">
    <property type="entry name" value="IMP_2"/>
    <property type="match status" value="1"/>
</dbReference>
<proteinExistence type="inferred from homology"/>
<dbReference type="GO" id="GO:0050427">
    <property type="term" value="P:3'-phosphoadenosine 5'-phosphosulfate metabolic process"/>
    <property type="evidence" value="ECO:0007669"/>
    <property type="project" value="TreeGrafter"/>
</dbReference>
<evidence type="ECO:0000256" key="2">
    <source>
        <dbReference type="ARBA" id="ARBA00022475"/>
    </source>
</evidence>
<comment type="catalytic activity">
    <reaction evidence="6">
        <text>adenosine 3',5'-bisphosphate + H2O = AMP + phosphate</text>
        <dbReference type="Rhea" id="RHEA:10040"/>
        <dbReference type="ChEBI" id="CHEBI:15377"/>
        <dbReference type="ChEBI" id="CHEBI:43474"/>
        <dbReference type="ChEBI" id="CHEBI:58343"/>
        <dbReference type="ChEBI" id="CHEBI:456215"/>
        <dbReference type="EC" id="3.1.3.7"/>
    </reaction>
</comment>
<sequence length="269" mass="28079">MHDPADDARLLDELATLCVEAGRAILDVYEGPAIASRAKDDRSPVTDADERAEAILISGLARIFPEVPVIAEESASRDGVPAAAPETFLLVDPLDGTREFLAKNGEFTVNVGLVDKGRPVLGCVFAPALGAIWIGSATVGAKVARAAIRQDPAPDAWTEISVRKAPEAGLCAVASRSHSDATTEEFLAKLSVAERRSAGSSLKFCLVAEGEADVYPRFGPTMEWDTAAGHAVLAAAGGAVLNPDGSEFRYGKSETGFKNGAFVAWGGRG</sequence>
<dbReference type="GO" id="GO:0000287">
    <property type="term" value="F:magnesium ion binding"/>
    <property type="evidence" value="ECO:0007669"/>
    <property type="project" value="UniProtKB-UniRule"/>
</dbReference>
<dbReference type="InterPro" id="IPR006240">
    <property type="entry name" value="CysQ"/>
</dbReference>
<dbReference type="NCBIfam" id="TIGR01331">
    <property type="entry name" value="bisphos_cysQ"/>
    <property type="match status" value="1"/>
</dbReference>
<dbReference type="GO" id="GO:0046854">
    <property type="term" value="P:phosphatidylinositol phosphate biosynthetic process"/>
    <property type="evidence" value="ECO:0007669"/>
    <property type="project" value="InterPro"/>
</dbReference>
<evidence type="ECO:0000256" key="1">
    <source>
        <dbReference type="ARBA" id="ARBA00005289"/>
    </source>
</evidence>
<dbReference type="InterPro" id="IPR050725">
    <property type="entry name" value="CysQ/Inositol_MonoPase"/>
</dbReference>
<keyword evidence="4 6" id="KW-0378">Hydrolase</keyword>
<dbReference type="GO" id="GO:0005886">
    <property type="term" value="C:plasma membrane"/>
    <property type="evidence" value="ECO:0007669"/>
    <property type="project" value="UniProtKB-SubCell"/>
</dbReference>
<dbReference type="PANTHER" id="PTHR43028:SF5">
    <property type="entry name" value="3'(2'),5'-BISPHOSPHATE NUCLEOTIDASE 1"/>
    <property type="match status" value="1"/>
</dbReference>
<evidence type="ECO:0000256" key="5">
    <source>
        <dbReference type="ARBA" id="ARBA00023136"/>
    </source>
</evidence>
<dbReference type="CDD" id="cd01638">
    <property type="entry name" value="CysQ"/>
    <property type="match status" value="1"/>
</dbReference>
<dbReference type="EC" id="3.1.3.7" evidence="6"/>
<dbReference type="PRINTS" id="PR00377">
    <property type="entry name" value="IMPHPHTASES"/>
</dbReference>
<accession>A0A2W5KM32</accession>
<feature type="binding site" evidence="7">
    <location>
        <position position="92"/>
    </location>
    <ligand>
        <name>Mg(2+)</name>
        <dbReference type="ChEBI" id="CHEBI:18420"/>
        <label>1</label>
        <note>catalytic</note>
    </ligand>
</feature>
<keyword evidence="2 6" id="KW-1003">Cell membrane</keyword>
<keyword evidence="5 6" id="KW-0472">Membrane</keyword>
<feature type="binding site" evidence="6">
    <location>
        <position position="95"/>
    </location>
    <ligand>
        <name>Mg(2+)</name>
        <dbReference type="ChEBI" id="CHEBI:18420"/>
        <label>2</label>
    </ligand>
</feature>
<reference evidence="8 9" key="1">
    <citation type="submission" date="2017-08" db="EMBL/GenBank/DDBJ databases">
        <title>Infants hospitalized years apart are colonized by the same room-sourced microbial strains.</title>
        <authorList>
            <person name="Brooks B."/>
            <person name="Olm M.R."/>
            <person name="Firek B.A."/>
            <person name="Baker R."/>
            <person name="Thomas B.C."/>
            <person name="Morowitz M.J."/>
            <person name="Banfield J.F."/>
        </authorList>
    </citation>
    <scope>NUCLEOTIDE SEQUENCE [LARGE SCALE GENOMIC DNA]</scope>
    <source>
        <strain evidence="8">S2_005_003_R2_43</strain>
    </source>
</reference>
<evidence type="ECO:0000256" key="7">
    <source>
        <dbReference type="PIRSR" id="PIRSR600760-2"/>
    </source>
</evidence>
<comment type="subcellular location">
    <subcellularLocation>
        <location evidence="6">Cell inner membrane</location>
        <topology evidence="6">Peripheral membrane protein</topology>
        <orientation evidence="6">Cytoplasmic side</orientation>
    </subcellularLocation>
</comment>
<feature type="binding site" evidence="6">
    <location>
        <position position="225"/>
    </location>
    <ligand>
        <name>substrate</name>
    </ligand>
</feature>
<dbReference type="HAMAP" id="MF_02095">
    <property type="entry name" value="CysQ"/>
    <property type="match status" value="1"/>
</dbReference>
<dbReference type="AlphaFoldDB" id="A0A2W5KM32"/>
<evidence type="ECO:0000256" key="4">
    <source>
        <dbReference type="ARBA" id="ARBA00022801"/>
    </source>
</evidence>
<feature type="binding site" evidence="7">
    <location>
        <position position="95"/>
    </location>
    <ligand>
        <name>Mg(2+)</name>
        <dbReference type="ChEBI" id="CHEBI:18420"/>
        <label>1</label>
        <note>catalytic</note>
    </ligand>
</feature>
<feature type="binding site" evidence="6">
    <location>
        <begin position="94"/>
        <end position="97"/>
    </location>
    <ligand>
        <name>substrate</name>
    </ligand>
</feature>
<gene>
    <name evidence="6 8" type="primary">cysQ</name>
    <name evidence="8" type="ORF">DI565_07005</name>
</gene>
<comment type="function">
    <text evidence="6">Converts adenosine-3',5'-bisphosphate (PAP) to AMP.</text>
</comment>
<evidence type="ECO:0000313" key="8">
    <source>
        <dbReference type="EMBL" id="PZQ17119.1"/>
    </source>
</evidence>
<dbReference type="EMBL" id="QFPN01000003">
    <property type="protein sequence ID" value="PZQ17119.1"/>
    <property type="molecule type" value="Genomic_DNA"/>
</dbReference>
<feature type="binding site" evidence="7">
    <location>
        <position position="225"/>
    </location>
    <ligand>
        <name>Mg(2+)</name>
        <dbReference type="ChEBI" id="CHEBI:18420"/>
        <label>1</label>
        <note>catalytic</note>
    </ligand>
</feature>
<protein>
    <recommendedName>
        <fullName evidence="6">3'(2'),5'-bisphosphate nucleotidase CysQ</fullName>
        <ecNumber evidence="6">3.1.3.7</ecNumber>
    </recommendedName>
    <alternativeName>
        <fullName evidence="6">3'(2'),5-bisphosphonucleoside 3'(2')-phosphohydrolase</fullName>
    </alternativeName>
    <alternativeName>
        <fullName evidence="6">3'-phosphoadenosine 5'-phosphate phosphatase</fullName>
        <shortName evidence="6">PAP phosphatase</shortName>
    </alternativeName>
</protein>
<feature type="binding site" evidence="7">
    <location>
        <position position="94"/>
    </location>
    <ligand>
        <name>Mg(2+)</name>
        <dbReference type="ChEBI" id="CHEBI:18420"/>
        <label>1</label>
        <note>catalytic</note>
    </ligand>
</feature>
<dbReference type="PANTHER" id="PTHR43028">
    <property type="entry name" value="3'(2'),5'-BISPHOSPHATE NUCLEOTIDASE 1"/>
    <property type="match status" value="1"/>
</dbReference>
<dbReference type="GO" id="GO:0008441">
    <property type="term" value="F:3'(2'),5'-bisphosphate nucleotidase activity"/>
    <property type="evidence" value="ECO:0007669"/>
    <property type="project" value="UniProtKB-UniRule"/>
</dbReference>
<organism evidence="8 9">
    <name type="scientific">Ancylobacter novellus</name>
    <name type="common">Thiobacillus novellus</name>
    <dbReference type="NCBI Taxonomy" id="921"/>
    <lineage>
        <taxon>Bacteria</taxon>
        <taxon>Pseudomonadati</taxon>
        <taxon>Pseudomonadota</taxon>
        <taxon>Alphaproteobacteria</taxon>
        <taxon>Hyphomicrobiales</taxon>
        <taxon>Xanthobacteraceae</taxon>
        <taxon>Ancylobacter</taxon>
    </lineage>
</organism>